<dbReference type="Gene3D" id="3.90.79.10">
    <property type="entry name" value="Nucleoside Triphosphate Pyrophosphohydrolase"/>
    <property type="match status" value="1"/>
</dbReference>
<comment type="cofactor">
    <cofactor evidence="2">
        <name>Mg(2+)</name>
        <dbReference type="ChEBI" id="CHEBI:18420"/>
    </cofactor>
</comment>
<organism evidence="8 9">
    <name type="scientific">Flectobacillus roseus</name>
    <dbReference type="NCBI Taxonomy" id="502259"/>
    <lineage>
        <taxon>Bacteria</taxon>
        <taxon>Pseudomonadati</taxon>
        <taxon>Bacteroidota</taxon>
        <taxon>Cytophagia</taxon>
        <taxon>Cytophagales</taxon>
        <taxon>Flectobacillaceae</taxon>
        <taxon>Flectobacillus</taxon>
    </lineage>
</organism>
<evidence type="ECO:0000259" key="7">
    <source>
        <dbReference type="PROSITE" id="PS51462"/>
    </source>
</evidence>
<accession>A0ABT6Y3S4</accession>
<dbReference type="PROSITE" id="PS51462">
    <property type="entry name" value="NUDIX"/>
    <property type="match status" value="1"/>
</dbReference>
<protein>
    <submittedName>
        <fullName evidence="8">CoA pyrophosphatase</fullName>
        <ecNumber evidence="8">3.6.1.55</ecNumber>
    </submittedName>
</protein>
<feature type="domain" description="Nudix hydrolase" evidence="7">
    <location>
        <begin position="43"/>
        <end position="177"/>
    </location>
</feature>
<keyword evidence="3" id="KW-0479">Metal-binding</keyword>
<dbReference type="InterPro" id="IPR045121">
    <property type="entry name" value="CoAse"/>
</dbReference>
<reference evidence="8 9" key="1">
    <citation type="submission" date="2023-05" db="EMBL/GenBank/DDBJ databases">
        <title>Novel species of genus Flectobacillus isolated from stream in China.</title>
        <authorList>
            <person name="Lu H."/>
        </authorList>
    </citation>
    <scope>NUCLEOTIDE SEQUENCE [LARGE SCALE GENOMIC DNA]</scope>
    <source>
        <strain evidence="8 9">KCTC 42575</strain>
    </source>
</reference>
<dbReference type="InterPro" id="IPR015797">
    <property type="entry name" value="NUDIX_hydrolase-like_dom_sf"/>
</dbReference>
<keyword evidence="6" id="KW-0464">Manganese</keyword>
<evidence type="ECO:0000256" key="1">
    <source>
        <dbReference type="ARBA" id="ARBA00001936"/>
    </source>
</evidence>
<evidence type="ECO:0000256" key="4">
    <source>
        <dbReference type="ARBA" id="ARBA00022801"/>
    </source>
</evidence>
<dbReference type="Proteomes" id="UP001236507">
    <property type="component" value="Unassembled WGS sequence"/>
</dbReference>
<evidence type="ECO:0000256" key="6">
    <source>
        <dbReference type="ARBA" id="ARBA00023211"/>
    </source>
</evidence>
<dbReference type="EMBL" id="JASHIF010000002">
    <property type="protein sequence ID" value="MDI9858205.1"/>
    <property type="molecule type" value="Genomic_DNA"/>
</dbReference>
<gene>
    <name evidence="8" type="ORF">QM524_03175</name>
</gene>
<dbReference type="GO" id="GO:0035539">
    <property type="term" value="F:8-oxo-7,8-dihydrodeoxyguanosine triphosphate pyrophosphatase activity"/>
    <property type="evidence" value="ECO:0007669"/>
    <property type="project" value="UniProtKB-EC"/>
</dbReference>
<dbReference type="PANTHER" id="PTHR12992">
    <property type="entry name" value="NUDIX HYDROLASE"/>
    <property type="match status" value="1"/>
</dbReference>
<comment type="cofactor">
    <cofactor evidence="1">
        <name>Mn(2+)</name>
        <dbReference type="ChEBI" id="CHEBI:29035"/>
    </cofactor>
</comment>
<comment type="caution">
    <text evidence="8">The sequence shown here is derived from an EMBL/GenBank/DDBJ whole genome shotgun (WGS) entry which is preliminary data.</text>
</comment>
<dbReference type="RefSeq" id="WP_283343453.1">
    <property type="nucleotide sequence ID" value="NZ_JASHIF010000002.1"/>
</dbReference>
<evidence type="ECO:0000256" key="5">
    <source>
        <dbReference type="ARBA" id="ARBA00022842"/>
    </source>
</evidence>
<evidence type="ECO:0000256" key="2">
    <source>
        <dbReference type="ARBA" id="ARBA00001946"/>
    </source>
</evidence>
<dbReference type="InterPro" id="IPR000086">
    <property type="entry name" value="NUDIX_hydrolase_dom"/>
</dbReference>
<sequence length="208" mass="23616">MTDFNHFIDNLRQRFTLPLPGESAHIRMASSSRLKFKLGPNEKTRQSAVLILFYPHEGKIYLPLILRPAYDGVHGGQMAFPGGRKEREDENLIRTAMREAQEEIGVRLTDVKILGEISKLFIPPSNFYVQPVIGYMEKRPEFYPDPREVDQVVEVSLDELLDPAIIGKKILDVRGTEVEAAYFNIQGHTVWGATAMMIAEMIDLIQSS</sequence>
<evidence type="ECO:0000313" key="8">
    <source>
        <dbReference type="EMBL" id="MDI9858205.1"/>
    </source>
</evidence>
<dbReference type="SUPFAM" id="SSF55811">
    <property type="entry name" value="Nudix"/>
    <property type="match status" value="1"/>
</dbReference>
<dbReference type="Pfam" id="PF00293">
    <property type="entry name" value="NUDIX"/>
    <property type="match status" value="1"/>
</dbReference>
<proteinExistence type="predicted"/>
<dbReference type="CDD" id="cd03426">
    <property type="entry name" value="NUDIX_CoAse_Nudt7"/>
    <property type="match status" value="1"/>
</dbReference>
<keyword evidence="4 8" id="KW-0378">Hydrolase</keyword>
<name>A0ABT6Y3S4_9BACT</name>
<dbReference type="EC" id="3.6.1.55" evidence="8"/>
<dbReference type="PANTHER" id="PTHR12992:SF11">
    <property type="entry name" value="MITOCHONDRIAL COENZYME A DIPHOSPHATASE NUDT8"/>
    <property type="match status" value="1"/>
</dbReference>
<evidence type="ECO:0000256" key="3">
    <source>
        <dbReference type="ARBA" id="ARBA00022723"/>
    </source>
</evidence>
<keyword evidence="5" id="KW-0460">Magnesium</keyword>
<keyword evidence="9" id="KW-1185">Reference proteome</keyword>
<evidence type="ECO:0000313" key="9">
    <source>
        <dbReference type="Proteomes" id="UP001236507"/>
    </source>
</evidence>